<dbReference type="Proteomes" id="UP000007089">
    <property type="component" value="Chromosome"/>
</dbReference>
<dbReference type="AlphaFoldDB" id="B8JBN4"/>
<comment type="cofactor">
    <cofactor evidence="1 7">
        <name>Mg(2+)</name>
        <dbReference type="ChEBI" id="CHEBI:18420"/>
    </cofactor>
</comment>
<dbReference type="CDD" id="cd01630">
    <property type="entry name" value="HAD_KDO-like"/>
    <property type="match status" value="1"/>
</dbReference>
<comment type="similarity">
    <text evidence="2">Belongs to the KdsC family.</text>
</comment>
<proteinExistence type="inferred from homology"/>
<evidence type="ECO:0000256" key="6">
    <source>
        <dbReference type="ARBA" id="ARBA00022842"/>
    </source>
</evidence>
<dbReference type="InterPro" id="IPR010023">
    <property type="entry name" value="KdsC_fam"/>
</dbReference>
<evidence type="ECO:0000256" key="1">
    <source>
        <dbReference type="ARBA" id="ARBA00001946"/>
    </source>
</evidence>
<evidence type="ECO:0000313" key="9">
    <source>
        <dbReference type="Proteomes" id="UP000007089"/>
    </source>
</evidence>
<evidence type="ECO:0000313" key="8">
    <source>
        <dbReference type="EMBL" id="ACL67642.1"/>
    </source>
</evidence>
<gene>
    <name evidence="8" type="ordered locus">A2cp1_4325</name>
</gene>
<dbReference type="EMBL" id="CP001359">
    <property type="protein sequence ID" value="ACL67642.1"/>
    <property type="molecule type" value="Genomic_DNA"/>
</dbReference>
<evidence type="ECO:0000256" key="3">
    <source>
        <dbReference type="ARBA" id="ARBA00011881"/>
    </source>
</evidence>
<dbReference type="Pfam" id="PF08282">
    <property type="entry name" value="Hydrolase_3"/>
    <property type="match status" value="1"/>
</dbReference>
<protein>
    <submittedName>
        <fullName evidence="8">3-deoxy-D-manno-octulosonate 8-phosphate phosphatase, YrbI family</fullName>
    </submittedName>
</protein>
<keyword evidence="4 7" id="KW-0479">Metal-binding</keyword>
<dbReference type="FunFam" id="3.40.50.1000:FF:000029">
    <property type="entry name" value="3-deoxy-D-manno-octulosonate 8-phosphate phosphatase KdsC"/>
    <property type="match status" value="1"/>
</dbReference>
<keyword evidence="6 7" id="KW-0460">Magnesium</keyword>
<dbReference type="InterPro" id="IPR036412">
    <property type="entry name" value="HAD-like_sf"/>
</dbReference>
<dbReference type="NCBIfam" id="TIGR01670">
    <property type="entry name" value="KdsC-phosphatas"/>
    <property type="match status" value="1"/>
</dbReference>
<feature type="binding site" evidence="7">
    <location>
        <position position="110"/>
    </location>
    <ligand>
        <name>Mg(2+)</name>
        <dbReference type="ChEBI" id="CHEBI:18420"/>
    </ligand>
</feature>
<evidence type="ECO:0000256" key="5">
    <source>
        <dbReference type="ARBA" id="ARBA00022801"/>
    </source>
</evidence>
<evidence type="ECO:0000256" key="2">
    <source>
        <dbReference type="ARBA" id="ARBA00005893"/>
    </source>
</evidence>
<comment type="subunit">
    <text evidence="3">Homotetramer.</text>
</comment>
<evidence type="ECO:0000256" key="7">
    <source>
        <dbReference type="PIRSR" id="PIRSR006118-2"/>
    </source>
</evidence>
<dbReference type="InterPro" id="IPR050793">
    <property type="entry name" value="CMP-NeuNAc_synthase"/>
</dbReference>
<dbReference type="SFLD" id="SFLDG01136">
    <property type="entry name" value="C1.6:_Phosphoserine_Phosphatas"/>
    <property type="match status" value="1"/>
</dbReference>
<keyword evidence="5" id="KW-0378">Hydrolase</keyword>
<dbReference type="GO" id="GO:0046872">
    <property type="term" value="F:metal ion binding"/>
    <property type="evidence" value="ECO:0007669"/>
    <property type="project" value="UniProtKB-KW"/>
</dbReference>
<reference evidence="8" key="1">
    <citation type="submission" date="2009-01" db="EMBL/GenBank/DDBJ databases">
        <title>Complete sequence of Anaeromyxobacter dehalogenans 2CP-1.</title>
        <authorList>
            <consortium name="US DOE Joint Genome Institute"/>
            <person name="Lucas S."/>
            <person name="Copeland A."/>
            <person name="Lapidus A."/>
            <person name="Glavina del Rio T."/>
            <person name="Dalin E."/>
            <person name="Tice H."/>
            <person name="Bruce D."/>
            <person name="Goodwin L."/>
            <person name="Pitluck S."/>
            <person name="Saunders E."/>
            <person name="Brettin T."/>
            <person name="Detter J.C."/>
            <person name="Han C."/>
            <person name="Larimer F."/>
            <person name="Land M."/>
            <person name="Hauser L."/>
            <person name="Kyrpides N."/>
            <person name="Ovchinnikova G."/>
            <person name="Beliaev A.S."/>
            <person name="Richardson P."/>
        </authorList>
    </citation>
    <scope>NUCLEOTIDE SEQUENCE</scope>
    <source>
        <strain evidence="8">2CP-1</strain>
    </source>
</reference>
<dbReference type="SFLD" id="SFLDG01138">
    <property type="entry name" value="C1.6.2:_Deoxy-d-mannose-octulo"/>
    <property type="match status" value="1"/>
</dbReference>
<dbReference type="InterPro" id="IPR023214">
    <property type="entry name" value="HAD_sf"/>
</dbReference>
<dbReference type="HOGENOM" id="CLU_106694_0_1_7"/>
<accession>B8JBN4</accession>
<dbReference type="SFLD" id="SFLDS00003">
    <property type="entry name" value="Haloacid_Dehalogenase"/>
    <property type="match status" value="1"/>
</dbReference>
<feature type="binding site" evidence="7">
    <location>
        <position position="21"/>
    </location>
    <ligand>
        <name>substrate</name>
    </ligand>
</feature>
<dbReference type="SUPFAM" id="SSF56784">
    <property type="entry name" value="HAD-like"/>
    <property type="match status" value="1"/>
</dbReference>
<dbReference type="PANTHER" id="PTHR21485:SF3">
    <property type="entry name" value="N-ACYLNEURAMINATE CYTIDYLYLTRANSFERASE"/>
    <property type="match status" value="1"/>
</dbReference>
<dbReference type="PANTHER" id="PTHR21485">
    <property type="entry name" value="HAD SUPERFAMILY MEMBERS CMAS AND KDSC"/>
    <property type="match status" value="1"/>
</dbReference>
<keyword evidence="9" id="KW-1185">Reference proteome</keyword>
<dbReference type="Gene3D" id="3.40.50.1000">
    <property type="entry name" value="HAD superfamily/HAD-like"/>
    <property type="match status" value="1"/>
</dbReference>
<organism evidence="8 9">
    <name type="scientific">Anaeromyxobacter dehalogenans (strain ATCC BAA-258 / DSM 21875 / 2CP-1)</name>
    <dbReference type="NCBI Taxonomy" id="455488"/>
    <lineage>
        <taxon>Bacteria</taxon>
        <taxon>Pseudomonadati</taxon>
        <taxon>Myxococcota</taxon>
        <taxon>Myxococcia</taxon>
        <taxon>Myxococcales</taxon>
        <taxon>Cystobacterineae</taxon>
        <taxon>Anaeromyxobacteraceae</taxon>
        <taxon>Anaeromyxobacter</taxon>
    </lineage>
</organism>
<dbReference type="PIRSF" id="PIRSF006118">
    <property type="entry name" value="KDO8-P_Ptase"/>
    <property type="match status" value="1"/>
</dbReference>
<name>B8JBN4_ANAD2</name>
<dbReference type="RefSeq" id="WP_012528258.1">
    <property type="nucleotide sequence ID" value="NC_011891.1"/>
</dbReference>
<dbReference type="KEGG" id="acp:A2cp1_4325"/>
<feature type="binding site" evidence="7">
    <location>
        <position position="19"/>
    </location>
    <ligand>
        <name>Mg(2+)</name>
        <dbReference type="ChEBI" id="CHEBI:18420"/>
    </ligand>
</feature>
<sequence>MTEAELLARAARVRLVLLDVDGVLTDGRLYYGPDGEALKVFDVKDGHGIVLLREHVPFGVVSGRPGKASEARLRELRFQHLVFGERDKLAGYARLAHLGIPDAEVAYMGDDVNDVPLLAKVGLAACPADARPEAKAVAHLVTAAPGGRGAVRELCDLLLRARGL</sequence>
<dbReference type="GO" id="GO:0016788">
    <property type="term" value="F:hydrolase activity, acting on ester bonds"/>
    <property type="evidence" value="ECO:0007669"/>
    <property type="project" value="InterPro"/>
</dbReference>
<dbReference type="GO" id="GO:0008781">
    <property type="term" value="F:N-acylneuraminate cytidylyltransferase activity"/>
    <property type="evidence" value="ECO:0007669"/>
    <property type="project" value="TreeGrafter"/>
</dbReference>
<evidence type="ECO:0000256" key="4">
    <source>
        <dbReference type="ARBA" id="ARBA00022723"/>
    </source>
</evidence>